<keyword evidence="2" id="KW-1185">Reference proteome</keyword>
<evidence type="ECO:0000313" key="2">
    <source>
        <dbReference type="Proteomes" id="UP000245609"/>
    </source>
</evidence>
<comment type="caution">
    <text evidence="1">The sequence shown here is derived from an EMBL/GenBank/DDBJ whole genome shotgun (WGS) entry which is preliminary data.</text>
</comment>
<dbReference type="EMBL" id="MBFS01003892">
    <property type="protein sequence ID" value="PVU84569.1"/>
    <property type="molecule type" value="Genomic_DNA"/>
</dbReference>
<name>A0A2T9XWX6_9FUNG</name>
<evidence type="ECO:0000313" key="1">
    <source>
        <dbReference type="EMBL" id="PVU84569.1"/>
    </source>
</evidence>
<reference evidence="1 2" key="1">
    <citation type="journal article" date="2018" name="MBio">
        <title>Comparative Genomics Reveals the Core Gene Toolbox for the Fungus-Insect Symbiosis.</title>
        <authorList>
            <person name="Wang Y."/>
            <person name="Stata M."/>
            <person name="Wang W."/>
            <person name="Stajich J.E."/>
            <person name="White M.M."/>
            <person name="Moncalvo J.M."/>
        </authorList>
    </citation>
    <scope>NUCLEOTIDE SEQUENCE [LARGE SCALE GENOMIC DNA]</scope>
    <source>
        <strain evidence="1 2">SC-DP-2</strain>
    </source>
</reference>
<gene>
    <name evidence="1" type="ORF">BB560_007313</name>
</gene>
<proteinExistence type="predicted"/>
<organism evidence="1 2">
    <name type="scientific">Smittium megazygosporum</name>
    <dbReference type="NCBI Taxonomy" id="133381"/>
    <lineage>
        <taxon>Eukaryota</taxon>
        <taxon>Fungi</taxon>
        <taxon>Fungi incertae sedis</taxon>
        <taxon>Zoopagomycota</taxon>
        <taxon>Kickxellomycotina</taxon>
        <taxon>Harpellomycetes</taxon>
        <taxon>Harpellales</taxon>
        <taxon>Legeriomycetaceae</taxon>
        <taxon>Smittium</taxon>
    </lineage>
</organism>
<dbReference type="Proteomes" id="UP000245609">
    <property type="component" value="Unassembled WGS sequence"/>
</dbReference>
<dbReference type="Gene3D" id="2.40.50.140">
    <property type="entry name" value="Nucleic acid-binding proteins"/>
    <property type="match status" value="1"/>
</dbReference>
<dbReference type="AlphaFoldDB" id="A0A2T9XWX6"/>
<protein>
    <submittedName>
        <fullName evidence="1">Uncharacterized protein</fullName>
    </submittedName>
</protein>
<accession>A0A2T9XWX6</accession>
<sequence>MASYGVPVLLKELFTLPPENLFSSQPADSDKSDLYSSSEFNSFATTTAAASKPDSKENNSSQSHYSIPQNFCIHPKWSGKTVRITSNVIDYIPAIQIAVLSFSLSSEPISFDQTSTLHSDKDSPLDFLHLLSRYPQSLFPHSFLVLSDLLSPDAIVVGHTFMLIGKIFSFADHPLLENVPKAISSRIFALRPTTISNVDGLDVDSFNSVILNLRSNLLSLD</sequence>
<dbReference type="InterPro" id="IPR012340">
    <property type="entry name" value="NA-bd_OB-fold"/>
</dbReference>